<keyword evidence="1" id="KW-1133">Transmembrane helix</keyword>
<dbReference type="Proteomes" id="UP000460298">
    <property type="component" value="Unassembled WGS sequence"/>
</dbReference>
<proteinExistence type="predicted"/>
<dbReference type="Pfam" id="PF02433">
    <property type="entry name" value="FixO"/>
    <property type="match status" value="1"/>
</dbReference>
<organism evidence="2 3">
    <name type="scientific">Leptonema illini</name>
    <dbReference type="NCBI Taxonomy" id="183"/>
    <lineage>
        <taxon>Bacteria</taxon>
        <taxon>Pseudomonadati</taxon>
        <taxon>Spirochaetota</taxon>
        <taxon>Spirochaetia</taxon>
        <taxon>Leptospirales</taxon>
        <taxon>Leptospiraceae</taxon>
        <taxon>Leptonema</taxon>
    </lineage>
</organism>
<evidence type="ECO:0000313" key="2">
    <source>
        <dbReference type="EMBL" id="KAB2933491.1"/>
    </source>
</evidence>
<protein>
    <submittedName>
        <fullName evidence="2">Cytochrome oxidase subunit II</fullName>
    </submittedName>
</protein>
<reference evidence="2 3" key="1">
    <citation type="submission" date="2019-10" db="EMBL/GenBank/DDBJ databases">
        <title>Extracellular Electron Transfer in a Candidatus Methanoperedens spp. Enrichment Culture.</title>
        <authorList>
            <person name="Berger S."/>
            <person name="Rangel Shaw D."/>
            <person name="Berben T."/>
            <person name="In 'T Zandt M."/>
            <person name="Frank J."/>
            <person name="Reimann J."/>
            <person name="Jetten M.S.M."/>
            <person name="Welte C.U."/>
        </authorList>
    </citation>
    <scope>NUCLEOTIDE SEQUENCE [LARGE SCALE GENOMIC DNA]</scope>
    <source>
        <strain evidence="2">SB12</strain>
    </source>
</reference>
<dbReference type="GO" id="GO:0009055">
    <property type="term" value="F:electron transfer activity"/>
    <property type="evidence" value="ECO:0007669"/>
    <property type="project" value="InterPro"/>
</dbReference>
<dbReference type="GO" id="GO:0020037">
    <property type="term" value="F:heme binding"/>
    <property type="evidence" value="ECO:0007669"/>
    <property type="project" value="InterPro"/>
</dbReference>
<keyword evidence="1" id="KW-0472">Membrane</keyword>
<dbReference type="SUPFAM" id="SSF46626">
    <property type="entry name" value="Cytochrome c"/>
    <property type="match status" value="1"/>
</dbReference>
<keyword evidence="1" id="KW-0812">Transmembrane</keyword>
<sequence length="220" mass="25161">MAHSNENLTWYEKLSHKLEDKGLQFTVWTTIAILIGGLVELPPFFLMGEVNTPKDVTPYSAVELAGRDAYQQEGCFYCHTQMIRPFKWETDRWDRNREYGPEPYSKAGEYVYEHPFLWGSKRTGPDLWHEASLRDSASWQADHLKNPQVISPGSIMPSYAHLFEEMVDGDQIQANMKALKMIGVPYSDEEIESAPARVKGMTKGDALVAYLLKLGRDQKK</sequence>
<dbReference type="InterPro" id="IPR036909">
    <property type="entry name" value="Cyt_c-like_dom_sf"/>
</dbReference>
<dbReference type="InterPro" id="IPR003468">
    <property type="entry name" value="Cyt_c_oxidase_monohaem-su/FixO"/>
</dbReference>
<evidence type="ECO:0000256" key="1">
    <source>
        <dbReference type="SAM" id="Phobius"/>
    </source>
</evidence>
<dbReference type="EMBL" id="WBUI01000005">
    <property type="protein sequence ID" value="KAB2933491.1"/>
    <property type="molecule type" value="Genomic_DNA"/>
</dbReference>
<evidence type="ECO:0000313" key="3">
    <source>
        <dbReference type="Proteomes" id="UP000460298"/>
    </source>
</evidence>
<accession>A0A833M2E3</accession>
<gene>
    <name evidence="2" type="ORF">F9K24_06485</name>
</gene>
<dbReference type="Gene3D" id="1.10.760.10">
    <property type="entry name" value="Cytochrome c-like domain"/>
    <property type="match status" value="1"/>
</dbReference>
<comment type="caution">
    <text evidence="2">The sequence shown here is derived from an EMBL/GenBank/DDBJ whole genome shotgun (WGS) entry which is preliminary data.</text>
</comment>
<dbReference type="NCBIfam" id="NF011055">
    <property type="entry name" value="PRK14487.1"/>
    <property type="match status" value="1"/>
</dbReference>
<dbReference type="AlphaFoldDB" id="A0A833M2E3"/>
<feature type="transmembrane region" description="Helical" evidence="1">
    <location>
        <begin position="25"/>
        <end position="46"/>
    </location>
</feature>
<name>A0A833M2E3_9LEPT</name>